<reference evidence="1" key="1">
    <citation type="submission" date="2014-09" db="EMBL/GenBank/DDBJ databases">
        <authorList>
            <person name="Magalhaes I.L.F."/>
            <person name="Oliveira U."/>
            <person name="Santos F.R."/>
            <person name="Vidigal T.H.D.A."/>
            <person name="Brescovit A.D."/>
            <person name="Santos A.J."/>
        </authorList>
    </citation>
    <scope>NUCLEOTIDE SEQUENCE</scope>
    <source>
        <tissue evidence="1">Shoot tissue taken approximately 20 cm above the soil surface</tissue>
    </source>
</reference>
<proteinExistence type="predicted"/>
<sequence>MSVRFHQLRNDTHLSDYSFYGIPEETQTCMSENLVCNLDASPQSTKFLL</sequence>
<name>A0A0A9D179_ARUDO</name>
<reference evidence="1" key="2">
    <citation type="journal article" date="2015" name="Data Brief">
        <title>Shoot transcriptome of the giant reed, Arundo donax.</title>
        <authorList>
            <person name="Barrero R.A."/>
            <person name="Guerrero F.D."/>
            <person name="Moolhuijzen P."/>
            <person name="Goolsby J.A."/>
            <person name="Tidwell J."/>
            <person name="Bellgard S.E."/>
            <person name="Bellgard M.I."/>
        </authorList>
    </citation>
    <scope>NUCLEOTIDE SEQUENCE</scope>
    <source>
        <tissue evidence="1">Shoot tissue taken approximately 20 cm above the soil surface</tissue>
    </source>
</reference>
<accession>A0A0A9D179</accession>
<dbReference type="EMBL" id="GBRH01218500">
    <property type="protein sequence ID" value="JAD79395.1"/>
    <property type="molecule type" value="Transcribed_RNA"/>
</dbReference>
<protein>
    <submittedName>
        <fullName evidence="1">Uncharacterized protein</fullName>
    </submittedName>
</protein>
<organism evidence="1">
    <name type="scientific">Arundo donax</name>
    <name type="common">Giant reed</name>
    <name type="synonym">Donax arundinaceus</name>
    <dbReference type="NCBI Taxonomy" id="35708"/>
    <lineage>
        <taxon>Eukaryota</taxon>
        <taxon>Viridiplantae</taxon>
        <taxon>Streptophyta</taxon>
        <taxon>Embryophyta</taxon>
        <taxon>Tracheophyta</taxon>
        <taxon>Spermatophyta</taxon>
        <taxon>Magnoliopsida</taxon>
        <taxon>Liliopsida</taxon>
        <taxon>Poales</taxon>
        <taxon>Poaceae</taxon>
        <taxon>PACMAD clade</taxon>
        <taxon>Arundinoideae</taxon>
        <taxon>Arundineae</taxon>
        <taxon>Arundo</taxon>
    </lineage>
</organism>
<evidence type="ECO:0000313" key="1">
    <source>
        <dbReference type="EMBL" id="JAD79395.1"/>
    </source>
</evidence>
<dbReference type="AlphaFoldDB" id="A0A0A9D179"/>